<dbReference type="AlphaFoldDB" id="A0AAV4PFJ5"/>
<reference evidence="1 2" key="1">
    <citation type="submission" date="2021-06" db="EMBL/GenBank/DDBJ databases">
        <title>Caerostris darwini draft genome.</title>
        <authorList>
            <person name="Kono N."/>
            <person name="Arakawa K."/>
        </authorList>
    </citation>
    <scope>NUCLEOTIDE SEQUENCE [LARGE SCALE GENOMIC DNA]</scope>
</reference>
<organism evidence="1 2">
    <name type="scientific">Caerostris darwini</name>
    <dbReference type="NCBI Taxonomy" id="1538125"/>
    <lineage>
        <taxon>Eukaryota</taxon>
        <taxon>Metazoa</taxon>
        <taxon>Ecdysozoa</taxon>
        <taxon>Arthropoda</taxon>
        <taxon>Chelicerata</taxon>
        <taxon>Arachnida</taxon>
        <taxon>Araneae</taxon>
        <taxon>Araneomorphae</taxon>
        <taxon>Entelegynae</taxon>
        <taxon>Araneoidea</taxon>
        <taxon>Araneidae</taxon>
        <taxon>Caerostris</taxon>
    </lineage>
</organism>
<dbReference type="Proteomes" id="UP001054837">
    <property type="component" value="Unassembled WGS sequence"/>
</dbReference>
<evidence type="ECO:0000313" key="1">
    <source>
        <dbReference type="EMBL" id="GIX95198.1"/>
    </source>
</evidence>
<name>A0AAV4PFJ5_9ARAC</name>
<sequence>MGDGHRKMGGRYDAFGRYSQLSSVVSCPYPRLLIYRREYKSEILAKLTKIPLIAVAKRVNNDSFVVDLWSFLGFDRSSFRKCSR</sequence>
<protein>
    <submittedName>
        <fullName evidence="1">Uncharacterized protein</fullName>
    </submittedName>
</protein>
<comment type="caution">
    <text evidence="1">The sequence shown here is derived from an EMBL/GenBank/DDBJ whole genome shotgun (WGS) entry which is preliminary data.</text>
</comment>
<evidence type="ECO:0000313" key="2">
    <source>
        <dbReference type="Proteomes" id="UP001054837"/>
    </source>
</evidence>
<proteinExistence type="predicted"/>
<gene>
    <name evidence="1" type="ORF">CDAR_206481</name>
</gene>
<keyword evidence="2" id="KW-1185">Reference proteome</keyword>
<accession>A0AAV4PFJ5</accession>
<dbReference type="EMBL" id="BPLQ01002706">
    <property type="protein sequence ID" value="GIX95198.1"/>
    <property type="molecule type" value="Genomic_DNA"/>
</dbReference>